<accession>D3T948</accession>
<dbReference type="Pfam" id="PF13630">
    <property type="entry name" value="SdpI"/>
    <property type="match status" value="1"/>
</dbReference>
<keyword evidence="4" id="KW-1185">Reference proteome</keyword>
<organism evidence="3 4">
    <name type="scientific">Aciduliprofundum boonei (strain DSM 19572 / T469)</name>
    <dbReference type="NCBI Taxonomy" id="439481"/>
    <lineage>
        <taxon>Archaea</taxon>
        <taxon>Methanobacteriati</taxon>
        <taxon>Thermoplasmatota</taxon>
        <taxon>DHVE2 group</taxon>
        <taxon>Candidatus Aciduliprofundum</taxon>
    </lineage>
</organism>
<feature type="transmembrane region" description="Helical" evidence="1">
    <location>
        <begin position="6"/>
        <end position="27"/>
    </location>
</feature>
<dbReference type="EMBL" id="CP001941">
    <property type="protein sequence ID" value="ADD08627.1"/>
    <property type="molecule type" value="Genomic_DNA"/>
</dbReference>
<feature type="transmembrane region" description="Helical" evidence="1">
    <location>
        <begin position="76"/>
        <end position="98"/>
    </location>
</feature>
<dbReference type="GeneID" id="8827768"/>
<evidence type="ECO:0000259" key="2">
    <source>
        <dbReference type="Pfam" id="PF07853"/>
    </source>
</evidence>
<protein>
    <recommendedName>
        <fullName evidence="2">DUF1648 domain-containing protein</fullName>
    </recommendedName>
</protein>
<dbReference type="HOGENOM" id="CLU_992460_0_0_2"/>
<dbReference type="Proteomes" id="UP000001400">
    <property type="component" value="Chromosome"/>
</dbReference>
<dbReference type="Pfam" id="PF07853">
    <property type="entry name" value="DUF1648"/>
    <property type="match status" value="1"/>
</dbReference>
<keyword evidence="1" id="KW-1133">Transmembrane helix</keyword>
<dbReference type="OrthoDB" id="102247at2157"/>
<dbReference type="InterPro" id="IPR025962">
    <property type="entry name" value="SdpI/YhfL"/>
</dbReference>
<feature type="transmembrane region" description="Helical" evidence="1">
    <location>
        <begin position="211"/>
        <end position="235"/>
    </location>
</feature>
<dbReference type="PANTHER" id="PTHR37810:SF5">
    <property type="entry name" value="IMMUNITY PROTEIN SDPI"/>
    <property type="match status" value="1"/>
</dbReference>
<dbReference type="GO" id="GO:0009636">
    <property type="term" value="P:response to toxic substance"/>
    <property type="evidence" value="ECO:0007669"/>
    <property type="project" value="TreeGrafter"/>
</dbReference>
<keyword evidence="1" id="KW-0812">Transmembrane</keyword>
<dbReference type="AlphaFoldDB" id="D3T948"/>
<evidence type="ECO:0000313" key="4">
    <source>
        <dbReference type="Proteomes" id="UP000001400"/>
    </source>
</evidence>
<dbReference type="KEGG" id="abi:Aboo_0818"/>
<feature type="transmembrane region" description="Helical" evidence="1">
    <location>
        <begin position="124"/>
        <end position="144"/>
    </location>
</feature>
<feature type="transmembrane region" description="Helical" evidence="1">
    <location>
        <begin position="171"/>
        <end position="190"/>
    </location>
</feature>
<evidence type="ECO:0000313" key="3">
    <source>
        <dbReference type="EMBL" id="ADD08627.1"/>
    </source>
</evidence>
<sequence length="280" mass="31791">MNGMSVFLLIINVIYLISALLVLFLAPKIGPNPYFGFRIGYSFSSRKVWNKTNIFAGILMAIHALFLFPIIILNNIVYYIIALIVPLLIISIVGIIYASHKLEEERVEVKGPVKPIKPLETTFVWKYLGIILFLILLLMMLISYPSLPSRLAVHFDASGNPNGWSSKNDFYTTYIILAGVYLALLYFIIYAGKKYPVALHSGVMRIGKDTVFKATILSLNIVFFILMATFLWIYFYNISGAFEGYIATTYFLILTFIAAFVPIGYIIYRWKKERGVKNAA</sequence>
<dbReference type="InterPro" id="IPR012867">
    <property type="entry name" value="DUF1648"/>
</dbReference>
<dbReference type="RefSeq" id="WP_012997232.1">
    <property type="nucleotide sequence ID" value="NC_013926.1"/>
</dbReference>
<name>D3T948_ACIB4</name>
<dbReference type="PANTHER" id="PTHR37810">
    <property type="entry name" value="IMMUNITY PROTEIN SDPI"/>
    <property type="match status" value="1"/>
</dbReference>
<feature type="transmembrane region" description="Helical" evidence="1">
    <location>
        <begin position="247"/>
        <end position="268"/>
    </location>
</feature>
<reference evidence="3" key="1">
    <citation type="submission" date="2010-02" db="EMBL/GenBank/DDBJ databases">
        <title>Complete sequence of Aciduliprofundum boonei T469.</title>
        <authorList>
            <consortium name="US DOE Joint Genome Institute"/>
            <person name="Lucas S."/>
            <person name="Copeland A."/>
            <person name="Lapidus A."/>
            <person name="Cheng J.-F."/>
            <person name="Bruce D."/>
            <person name="Goodwin L."/>
            <person name="Pitluck S."/>
            <person name="Saunders E."/>
            <person name="Detter J.C."/>
            <person name="Han C."/>
            <person name="Tapia R."/>
            <person name="Land M."/>
            <person name="Hauser L."/>
            <person name="Kyrpides N."/>
            <person name="Mikhailova N."/>
            <person name="Flores G."/>
            <person name="Reysenbach A.-L."/>
            <person name="Woyke T."/>
        </authorList>
    </citation>
    <scope>NUCLEOTIDE SEQUENCE</scope>
    <source>
        <strain evidence="3">T469</strain>
    </source>
</reference>
<proteinExistence type="predicted"/>
<gene>
    <name evidence="3" type="ordered locus">Aboo_0818</name>
</gene>
<evidence type="ECO:0000256" key="1">
    <source>
        <dbReference type="SAM" id="Phobius"/>
    </source>
</evidence>
<keyword evidence="1" id="KW-0472">Membrane</keyword>
<feature type="domain" description="DUF1648" evidence="2">
    <location>
        <begin position="131"/>
        <end position="172"/>
    </location>
</feature>
<feature type="transmembrane region" description="Helical" evidence="1">
    <location>
        <begin position="48"/>
        <end position="70"/>
    </location>
</feature>